<evidence type="ECO:0000313" key="2">
    <source>
        <dbReference type="Proteomes" id="UP000591626"/>
    </source>
</evidence>
<comment type="caution">
    <text evidence="1">The sequence shown here is derived from an EMBL/GenBank/DDBJ whole genome shotgun (WGS) entry which is preliminary data.</text>
</comment>
<gene>
    <name evidence="1" type="ORF">HC138_03185</name>
</gene>
<reference evidence="1 2" key="1">
    <citation type="submission" date="2020-03" db="EMBL/GenBank/DDBJ databases">
        <title>Draft genome sequences of bacterial isolates from the female urobiome.</title>
        <authorList>
            <person name="Miller-Ensminger T."/>
            <person name="Wolfe A.J."/>
            <person name="Putonti C."/>
        </authorList>
    </citation>
    <scope>NUCLEOTIDE SEQUENCE [LARGE SCALE GENOMIC DNA]</scope>
    <source>
        <strain evidence="1 2">UMB8490</strain>
    </source>
</reference>
<dbReference type="RefSeq" id="WP_167615957.1">
    <property type="nucleotide sequence ID" value="NZ_JAAUVV010000003.1"/>
</dbReference>
<accession>A0AAP7CBV6</accession>
<dbReference type="EMBL" id="JAAUVV010000003">
    <property type="protein sequence ID" value="NJJ03376.1"/>
    <property type="molecule type" value="Genomic_DNA"/>
</dbReference>
<organism evidence="1 2">
    <name type="scientific">Corynebacterium coyleae</name>
    <dbReference type="NCBI Taxonomy" id="53374"/>
    <lineage>
        <taxon>Bacteria</taxon>
        <taxon>Bacillati</taxon>
        <taxon>Actinomycetota</taxon>
        <taxon>Actinomycetes</taxon>
        <taxon>Mycobacteriales</taxon>
        <taxon>Corynebacteriaceae</taxon>
        <taxon>Corynebacterium</taxon>
    </lineage>
</organism>
<evidence type="ECO:0000313" key="1">
    <source>
        <dbReference type="EMBL" id="NJJ03376.1"/>
    </source>
</evidence>
<protein>
    <submittedName>
        <fullName evidence="1">Uncharacterized protein</fullName>
    </submittedName>
</protein>
<dbReference type="AlphaFoldDB" id="A0AAP7CBV6"/>
<sequence>MRNPIANAPVMKDFASGSNVSVQRPKRKNDARAMAADHLNTVDGLGRFLGGVEGSIGATLYCVGVAGTGV</sequence>
<proteinExistence type="predicted"/>
<name>A0AAP7CBV6_9CORY</name>
<dbReference type="Proteomes" id="UP000591626">
    <property type="component" value="Unassembled WGS sequence"/>
</dbReference>